<dbReference type="EMBL" id="JAHRIM010000862">
    <property type="protein sequence ID" value="MEQ2258520.1"/>
    <property type="molecule type" value="Genomic_DNA"/>
</dbReference>
<comment type="similarity">
    <text evidence="1 3">Belongs to the sulfotransferase 1 family.</text>
</comment>
<accession>A0ABV0VMQ1</accession>
<sequence>MSFSEDFFLEYQGLLLPRETHCAESLKFAQEFSFKDDDVVAVTYPKSGTTWMQEILPLVLNGGDLTPVHTVVNWDRVPWLEETRLAKVVDKLTSPRALVTHFPYSFMPPSFHTSKAKVINVIRNPKDVLVSSYYFHQMANFLEDPGSFDEFMNKFLEGRGIPS</sequence>
<dbReference type="InterPro" id="IPR027417">
    <property type="entry name" value="P-loop_NTPase"/>
</dbReference>
<comment type="caution">
    <text evidence="5">The sequence shown here is derived from an EMBL/GenBank/DDBJ whole genome shotgun (WGS) entry which is preliminary data.</text>
</comment>
<gene>
    <name evidence="5" type="ORF">XENORESO_021015</name>
</gene>
<dbReference type="Pfam" id="PF00685">
    <property type="entry name" value="Sulfotransfer_1"/>
    <property type="match status" value="1"/>
</dbReference>
<dbReference type="SUPFAM" id="SSF52540">
    <property type="entry name" value="P-loop containing nucleoside triphosphate hydrolases"/>
    <property type="match status" value="1"/>
</dbReference>
<protein>
    <recommendedName>
        <fullName evidence="3">Sulfotransferase</fullName>
        <ecNumber evidence="3">2.8.2.-</ecNumber>
    </recommendedName>
</protein>
<dbReference type="EC" id="2.8.2.-" evidence="3"/>
<organism evidence="5 6">
    <name type="scientific">Xenotaenia resolanae</name>
    <dbReference type="NCBI Taxonomy" id="208358"/>
    <lineage>
        <taxon>Eukaryota</taxon>
        <taxon>Metazoa</taxon>
        <taxon>Chordata</taxon>
        <taxon>Craniata</taxon>
        <taxon>Vertebrata</taxon>
        <taxon>Euteleostomi</taxon>
        <taxon>Actinopterygii</taxon>
        <taxon>Neopterygii</taxon>
        <taxon>Teleostei</taxon>
        <taxon>Neoteleostei</taxon>
        <taxon>Acanthomorphata</taxon>
        <taxon>Ovalentaria</taxon>
        <taxon>Atherinomorphae</taxon>
        <taxon>Cyprinodontiformes</taxon>
        <taxon>Goodeidae</taxon>
        <taxon>Xenotaenia</taxon>
    </lineage>
</organism>
<evidence type="ECO:0000313" key="6">
    <source>
        <dbReference type="Proteomes" id="UP001444071"/>
    </source>
</evidence>
<keyword evidence="2 3" id="KW-0808">Transferase</keyword>
<evidence type="ECO:0000256" key="2">
    <source>
        <dbReference type="ARBA" id="ARBA00022679"/>
    </source>
</evidence>
<dbReference type="PANTHER" id="PTHR11783">
    <property type="entry name" value="SULFOTRANSFERASE SULT"/>
    <property type="match status" value="1"/>
</dbReference>
<name>A0ABV0VMQ1_9TELE</name>
<evidence type="ECO:0000256" key="3">
    <source>
        <dbReference type="RuleBase" id="RU361155"/>
    </source>
</evidence>
<evidence type="ECO:0000256" key="1">
    <source>
        <dbReference type="ARBA" id="ARBA00005771"/>
    </source>
</evidence>
<dbReference type="Proteomes" id="UP001444071">
    <property type="component" value="Unassembled WGS sequence"/>
</dbReference>
<dbReference type="InterPro" id="IPR000863">
    <property type="entry name" value="Sulfotransferase_dom"/>
</dbReference>
<dbReference type="Gene3D" id="3.40.50.300">
    <property type="entry name" value="P-loop containing nucleotide triphosphate hydrolases"/>
    <property type="match status" value="1"/>
</dbReference>
<evidence type="ECO:0000259" key="4">
    <source>
        <dbReference type="Pfam" id="PF00685"/>
    </source>
</evidence>
<reference evidence="5 6" key="1">
    <citation type="submission" date="2021-06" db="EMBL/GenBank/DDBJ databases">
        <authorList>
            <person name="Palmer J.M."/>
        </authorList>
    </citation>
    <scope>NUCLEOTIDE SEQUENCE [LARGE SCALE GENOMIC DNA]</scope>
    <source>
        <strain evidence="5 6">XR_2019</strain>
        <tissue evidence="5">Muscle</tissue>
    </source>
</reference>
<keyword evidence="6" id="KW-1185">Reference proteome</keyword>
<evidence type="ECO:0000313" key="5">
    <source>
        <dbReference type="EMBL" id="MEQ2258520.1"/>
    </source>
</evidence>
<feature type="domain" description="Sulfotransferase" evidence="4">
    <location>
        <begin position="36"/>
        <end position="162"/>
    </location>
</feature>
<proteinExistence type="inferred from homology"/>